<evidence type="ECO:0000256" key="1">
    <source>
        <dbReference type="SAM" id="Phobius"/>
    </source>
</evidence>
<feature type="transmembrane region" description="Helical" evidence="1">
    <location>
        <begin position="59"/>
        <end position="77"/>
    </location>
</feature>
<dbReference type="AlphaFoldDB" id="A0A3Q9BPV0"/>
<evidence type="ECO:0000313" key="2">
    <source>
        <dbReference type="EMBL" id="AZP11786.1"/>
    </source>
</evidence>
<sequence length="141" mass="15980">MSMSHVAKTDELWNQIDSFQVFQWKNYVRNRRLGSLLIVCGLLLSVGTTAAAFLEYTQIAVFLGLGTTLFIGVREAFNFSEKAEFFCEIHGQAKNLRDQVRFCVNSEADFNAAFDALQRLRQRVARDIPKGKGQARGARTR</sequence>
<feature type="transmembrane region" description="Helical" evidence="1">
    <location>
        <begin position="33"/>
        <end position="53"/>
    </location>
</feature>
<protein>
    <recommendedName>
        <fullName evidence="4">DUF4231 domain-containing protein</fullName>
    </recommendedName>
</protein>
<dbReference type="Proteomes" id="UP000275663">
    <property type="component" value="Chromosome"/>
</dbReference>
<dbReference type="EMBL" id="CP034464">
    <property type="protein sequence ID" value="AZP11786.1"/>
    <property type="molecule type" value="Genomic_DNA"/>
</dbReference>
<proteinExistence type="predicted"/>
<keyword evidence="1" id="KW-0472">Membrane</keyword>
<organism evidence="2 3">
    <name type="scientific">Undibacterium parvum</name>
    <dbReference type="NCBI Taxonomy" id="401471"/>
    <lineage>
        <taxon>Bacteria</taxon>
        <taxon>Pseudomonadati</taxon>
        <taxon>Pseudomonadota</taxon>
        <taxon>Betaproteobacteria</taxon>
        <taxon>Burkholderiales</taxon>
        <taxon>Oxalobacteraceae</taxon>
        <taxon>Undibacterium</taxon>
    </lineage>
</organism>
<accession>A0A3Q9BPV0</accession>
<keyword evidence="1" id="KW-0812">Transmembrane</keyword>
<evidence type="ECO:0000313" key="3">
    <source>
        <dbReference type="Proteomes" id="UP000275663"/>
    </source>
</evidence>
<keyword evidence="1" id="KW-1133">Transmembrane helix</keyword>
<dbReference type="KEGG" id="upv:EJN92_07110"/>
<keyword evidence="3" id="KW-1185">Reference proteome</keyword>
<reference evidence="2 3" key="1">
    <citation type="journal article" date="2011" name="Int. J. Syst. Evol. Microbiol.">
        <title>Description of Undibacterium oligocarboniphilum sp. nov., isolated from purified water, and Undibacterium pigrum strain CCUG 49012 as the type strain of Undibacterium parvum sp. nov., and emended descriptions of the genus Undibacterium and the species Undibacterium pigrum.</title>
        <authorList>
            <person name="Eder W."/>
            <person name="Wanner G."/>
            <person name="Ludwig W."/>
            <person name="Busse H.J."/>
            <person name="Ziemke-Kageler F."/>
            <person name="Lang E."/>
        </authorList>
    </citation>
    <scope>NUCLEOTIDE SEQUENCE [LARGE SCALE GENOMIC DNA]</scope>
    <source>
        <strain evidence="2 3">DSM 23061</strain>
    </source>
</reference>
<gene>
    <name evidence="2" type="ORF">EJN92_07110</name>
</gene>
<name>A0A3Q9BPV0_9BURK</name>
<evidence type="ECO:0008006" key="4">
    <source>
        <dbReference type="Google" id="ProtNLM"/>
    </source>
</evidence>